<dbReference type="InterPro" id="IPR022645">
    <property type="entry name" value="SecD/SecF_bac"/>
</dbReference>
<dbReference type="InterPro" id="IPR022813">
    <property type="entry name" value="SecD/SecF_arch_bac"/>
</dbReference>
<dbReference type="EMBL" id="JALBUU010000004">
    <property type="protein sequence ID" value="MCI0754070.1"/>
    <property type="molecule type" value="Genomic_DNA"/>
</dbReference>
<keyword evidence="4 9" id="KW-0812">Transmembrane</keyword>
<dbReference type="NCBIfam" id="TIGR00966">
    <property type="entry name" value="transloc_SecF"/>
    <property type="match status" value="1"/>
</dbReference>
<name>A0ABS9W467_9PROT</name>
<feature type="transmembrane region" description="Helical" evidence="9">
    <location>
        <begin position="141"/>
        <end position="161"/>
    </location>
</feature>
<evidence type="ECO:0000256" key="2">
    <source>
        <dbReference type="ARBA" id="ARBA00022448"/>
    </source>
</evidence>
<comment type="caution">
    <text evidence="11">The sequence shown here is derived from an EMBL/GenBank/DDBJ whole genome shotgun (WGS) entry which is preliminary data.</text>
</comment>
<sequence>MFLARPLFRLVRDDTAIPFMKGRKLGIAFSIILSVLSVVLAFYPGLEKGIDFRGGILMEVRTSGPADLGALRSGIGSLGLGEAGVQEFGDASTVLLRLPVQGDEGATQTAVNQVRATLEQVSPGARLLRTEAVGNRISDELFTGSLIALGLSMLAMMAYIWFRFEWQFAVGAIVTLLLETTKVVGFLAVTRIEFSLTTVAAVLTIIGFSVNDKVVVYDRMRENLRKYKTMPLRQLIDKSINETLNRTLGTSVTLLLSALPLALFGGDTLAGFAWTMVFGIVASTSSSIFIAAPMLLFLGENRLRRGTEAPSPAARAASGT</sequence>
<evidence type="ECO:0000259" key="10">
    <source>
        <dbReference type="Pfam" id="PF02355"/>
    </source>
</evidence>
<protein>
    <recommendedName>
        <fullName evidence="9">Protein-export membrane protein SecF</fullName>
    </recommendedName>
</protein>
<keyword evidence="5 9" id="KW-0653">Protein transport</keyword>
<comment type="function">
    <text evidence="9">Part of the Sec protein translocase complex. Interacts with the SecYEG preprotein conducting channel. SecDF uses the proton motive force (PMF) to complete protein translocation after the ATP-dependent function of SecA.</text>
</comment>
<evidence type="ECO:0000256" key="6">
    <source>
        <dbReference type="ARBA" id="ARBA00022989"/>
    </source>
</evidence>
<evidence type="ECO:0000256" key="1">
    <source>
        <dbReference type="ARBA" id="ARBA00004651"/>
    </source>
</evidence>
<dbReference type="InterPro" id="IPR022646">
    <property type="entry name" value="SecD/SecF_CS"/>
</dbReference>
<feature type="transmembrane region" description="Helical" evidence="9">
    <location>
        <begin position="194"/>
        <end position="216"/>
    </location>
</feature>
<comment type="subunit">
    <text evidence="9">Forms a complex with SecD. Part of the essential Sec protein translocation apparatus which comprises SecA, SecYEG and auxiliary proteins SecDF-YajC and YidC.</text>
</comment>
<reference evidence="11 12" key="1">
    <citation type="submission" date="2022-03" db="EMBL/GenBank/DDBJ databases">
        <title>Complete genome analysis of Roseomonas KG 17.1 : a prolific producer of plant growth promoters.</title>
        <authorList>
            <person name="Saadouli I."/>
            <person name="Najjari A."/>
            <person name="Mosbah A."/>
            <person name="Ouzari H.I."/>
        </authorList>
    </citation>
    <scope>NUCLEOTIDE SEQUENCE [LARGE SCALE GENOMIC DNA]</scope>
    <source>
        <strain evidence="11 12">KG17-1</strain>
    </source>
</reference>
<organism evidence="11 12">
    <name type="scientific">Teichococcus vastitatis</name>
    <dbReference type="NCBI Taxonomy" id="2307076"/>
    <lineage>
        <taxon>Bacteria</taxon>
        <taxon>Pseudomonadati</taxon>
        <taxon>Pseudomonadota</taxon>
        <taxon>Alphaproteobacteria</taxon>
        <taxon>Acetobacterales</taxon>
        <taxon>Roseomonadaceae</taxon>
        <taxon>Roseomonas</taxon>
    </lineage>
</organism>
<evidence type="ECO:0000256" key="4">
    <source>
        <dbReference type="ARBA" id="ARBA00022692"/>
    </source>
</evidence>
<evidence type="ECO:0000256" key="7">
    <source>
        <dbReference type="ARBA" id="ARBA00023010"/>
    </source>
</evidence>
<evidence type="ECO:0000256" key="9">
    <source>
        <dbReference type="HAMAP-Rule" id="MF_01464"/>
    </source>
</evidence>
<accession>A0ABS9W467</accession>
<dbReference type="InterPro" id="IPR048634">
    <property type="entry name" value="SecD_SecF_C"/>
</dbReference>
<gene>
    <name evidence="9 11" type="primary">secF</name>
    <name evidence="11" type="ORF">MON41_09905</name>
</gene>
<keyword evidence="6 9" id="KW-1133">Transmembrane helix</keyword>
<feature type="domain" description="Protein export membrane protein SecD/SecF C-terminal" evidence="10">
    <location>
        <begin position="114"/>
        <end position="300"/>
    </location>
</feature>
<dbReference type="Gene3D" id="1.20.1640.10">
    <property type="entry name" value="Multidrug efflux transporter AcrB transmembrane domain"/>
    <property type="match status" value="1"/>
</dbReference>
<keyword evidence="3 9" id="KW-1003">Cell membrane</keyword>
<dbReference type="PANTHER" id="PTHR30081:SF8">
    <property type="entry name" value="PROTEIN TRANSLOCASE SUBUNIT SECF"/>
    <property type="match status" value="1"/>
</dbReference>
<dbReference type="PRINTS" id="PR01755">
    <property type="entry name" value="SECFTRNLCASE"/>
</dbReference>
<feature type="transmembrane region" description="Helical" evidence="9">
    <location>
        <begin position="272"/>
        <end position="298"/>
    </location>
</feature>
<feature type="transmembrane region" description="Helical" evidence="9">
    <location>
        <begin position="248"/>
        <end position="266"/>
    </location>
</feature>
<keyword evidence="2 9" id="KW-0813">Transport</keyword>
<keyword evidence="8 9" id="KW-0472">Membrane</keyword>
<feature type="transmembrane region" description="Helical" evidence="9">
    <location>
        <begin position="25"/>
        <end position="43"/>
    </location>
</feature>
<dbReference type="Proteomes" id="UP001201985">
    <property type="component" value="Unassembled WGS sequence"/>
</dbReference>
<dbReference type="Pfam" id="PF02355">
    <property type="entry name" value="SecD_SecF_C"/>
    <property type="match status" value="1"/>
</dbReference>
<dbReference type="NCBIfam" id="TIGR00916">
    <property type="entry name" value="2A0604s01"/>
    <property type="match status" value="1"/>
</dbReference>
<keyword evidence="7 9" id="KW-0811">Translocation</keyword>
<dbReference type="PANTHER" id="PTHR30081">
    <property type="entry name" value="PROTEIN-EXPORT MEMBRANE PROTEIN SEC"/>
    <property type="match status" value="1"/>
</dbReference>
<dbReference type="Pfam" id="PF07549">
    <property type="entry name" value="Sec_GG"/>
    <property type="match status" value="1"/>
</dbReference>
<evidence type="ECO:0000256" key="8">
    <source>
        <dbReference type="ARBA" id="ARBA00023136"/>
    </source>
</evidence>
<dbReference type="InterPro" id="IPR055344">
    <property type="entry name" value="SecD_SecF_C_bact"/>
</dbReference>
<comment type="similarity">
    <text evidence="9">Belongs to the SecD/SecF family. SecF subfamily.</text>
</comment>
<evidence type="ECO:0000256" key="5">
    <source>
        <dbReference type="ARBA" id="ARBA00022927"/>
    </source>
</evidence>
<evidence type="ECO:0000313" key="11">
    <source>
        <dbReference type="EMBL" id="MCI0754070.1"/>
    </source>
</evidence>
<evidence type="ECO:0000256" key="3">
    <source>
        <dbReference type="ARBA" id="ARBA00022475"/>
    </source>
</evidence>
<evidence type="ECO:0000313" key="12">
    <source>
        <dbReference type="Proteomes" id="UP001201985"/>
    </source>
</evidence>
<dbReference type="SUPFAM" id="SSF82866">
    <property type="entry name" value="Multidrug efflux transporter AcrB transmembrane domain"/>
    <property type="match status" value="1"/>
</dbReference>
<keyword evidence="12" id="KW-1185">Reference proteome</keyword>
<dbReference type="RefSeq" id="WP_241792883.1">
    <property type="nucleotide sequence ID" value="NZ_JALBUU010000004.1"/>
</dbReference>
<dbReference type="HAMAP" id="MF_01464_B">
    <property type="entry name" value="SecF_B"/>
    <property type="match status" value="1"/>
</dbReference>
<feature type="transmembrane region" description="Helical" evidence="9">
    <location>
        <begin position="168"/>
        <end position="188"/>
    </location>
</feature>
<proteinExistence type="inferred from homology"/>
<comment type="subcellular location">
    <subcellularLocation>
        <location evidence="1 9">Cell membrane</location>
        <topology evidence="1 9">Multi-pass membrane protein</topology>
    </subcellularLocation>
</comment>
<dbReference type="InterPro" id="IPR005665">
    <property type="entry name" value="SecF_bac"/>
</dbReference>